<dbReference type="InterPro" id="IPR017871">
    <property type="entry name" value="ABC_transporter-like_CS"/>
</dbReference>
<dbReference type="Gene3D" id="3.40.50.300">
    <property type="entry name" value="P-loop containing nucleotide triphosphate hydrolases"/>
    <property type="match status" value="1"/>
</dbReference>
<proteinExistence type="inferred from homology"/>
<name>A0ABW6RRC6_9NOCA</name>
<evidence type="ECO:0000313" key="8">
    <source>
        <dbReference type="Proteomes" id="UP001601992"/>
    </source>
</evidence>
<evidence type="ECO:0000256" key="4">
    <source>
        <dbReference type="ARBA" id="ARBA00022840"/>
    </source>
</evidence>
<keyword evidence="2" id="KW-0813">Transport</keyword>
<dbReference type="EMBL" id="JBIAQY010000001">
    <property type="protein sequence ID" value="MFF3566551.1"/>
    <property type="molecule type" value="Genomic_DNA"/>
</dbReference>
<reference evidence="7 8" key="1">
    <citation type="submission" date="2024-10" db="EMBL/GenBank/DDBJ databases">
        <title>The Natural Products Discovery Center: Release of the First 8490 Sequenced Strains for Exploring Actinobacteria Biosynthetic Diversity.</title>
        <authorList>
            <person name="Kalkreuter E."/>
            <person name="Kautsar S.A."/>
            <person name="Yang D."/>
            <person name="Bader C.D."/>
            <person name="Teijaro C.N."/>
            <person name="Fluegel L."/>
            <person name="Davis C.M."/>
            <person name="Simpson J.R."/>
            <person name="Lauterbach L."/>
            <person name="Steele A.D."/>
            <person name="Gui C."/>
            <person name="Meng S."/>
            <person name="Li G."/>
            <person name="Viehrig K."/>
            <person name="Ye F."/>
            <person name="Su P."/>
            <person name="Kiefer A.F."/>
            <person name="Nichols A."/>
            <person name="Cepeda A.J."/>
            <person name="Yan W."/>
            <person name="Fan B."/>
            <person name="Jiang Y."/>
            <person name="Adhikari A."/>
            <person name="Zheng C.-J."/>
            <person name="Schuster L."/>
            <person name="Cowan T.M."/>
            <person name="Smanski M.J."/>
            <person name="Chevrette M.G."/>
            <person name="De Carvalho L.P.S."/>
            <person name="Shen B."/>
        </authorList>
    </citation>
    <scope>NUCLEOTIDE SEQUENCE [LARGE SCALE GENOMIC DNA]</scope>
    <source>
        <strain evidence="7 8">NPDC002593</strain>
    </source>
</reference>
<keyword evidence="5" id="KW-0029">Amino-acid transport</keyword>
<gene>
    <name evidence="7" type="ORF">ACFYXQ_02090</name>
</gene>
<keyword evidence="3" id="KW-0547">Nucleotide-binding</keyword>
<dbReference type="Proteomes" id="UP001601992">
    <property type="component" value="Unassembled WGS sequence"/>
</dbReference>
<dbReference type="InterPro" id="IPR003439">
    <property type="entry name" value="ABC_transporter-like_ATP-bd"/>
</dbReference>
<evidence type="ECO:0000256" key="1">
    <source>
        <dbReference type="ARBA" id="ARBA00005417"/>
    </source>
</evidence>
<dbReference type="GO" id="GO:0005524">
    <property type="term" value="F:ATP binding"/>
    <property type="evidence" value="ECO:0007669"/>
    <property type="project" value="UniProtKB-KW"/>
</dbReference>
<evidence type="ECO:0000256" key="2">
    <source>
        <dbReference type="ARBA" id="ARBA00022448"/>
    </source>
</evidence>
<protein>
    <submittedName>
        <fullName evidence="7">ABC transporter ATP-binding protein</fullName>
    </submittedName>
</protein>
<keyword evidence="4 7" id="KW-0067">ATP-binding</keyword>
<comment type="similarity">
    <text evidence="1">Belongs to the ABC transporter superfamily.</text>
</comment>
<keyword evidence="8" id="KW-1185">Reference proteome</keyword>
<dbReference type="Pfam" id="PF00005">
    <property type="entry name" value="ABC_tran"/>
    <property type="match status" value="1"/>
</dbReference>
<evidence type="ECO:0000313" key="7">
    <source>
        <dbReference type="EMBL" id="MFF3566551.1"/>
    </source>
</evidence>
<organism evidence="7 8">
    <name type="scientific">Nocardia jiangxiensis</name>
    <dbReference type="NCBI Taxonomy" id="282685"/>
    <lineage>
        <taxon>Bacteria</taxon>
        <taxon>Bacillati</taxon>
        <taxon>Actinomycetota</taxon>
        <taxon>Actinomycetes</taxon>
        <taxon>Mycobacteriales</taxon>
        <taxon>Nocardiaceae</taxon>
        <taxon>Nocardia</taxon>
    </lineage>
</organism>
<dbReference type="InterPro" id="IPR052156">
    <property type="entry name" value="BCAA_Transport_ATP-bd_LivF"/>
</dbReference>
<dbReference type="PANTHER" id="PTHR43820:SF4">
    <property type="entry name" value="HIGH-AFFINITY BRANCHED-CHAIN AMINO ACID TRANSPORT ATP-BINDING PROTEIN LIVF"/>
    <property type="match status" value="1"/>
</dbReference>
<feature type="domain" description="ABC transporter" evidence="6">
    <location>
        <begin position="3"/>
        <end position="240"/>
    </location>
</feature>
<evidence type="ECO:0000256" key="3">
    <source>
        <dbReference type="ARBA" id="ARBA00022741"/>
    </source>
</evidence>
<dbReference type="InterPro" id="IPR027417">
    <property type="entry name" value="P-loop_NTPase"/>
</dbReference>
<evidence type="ECO:0000256" key="5">
    <source>
        <dbReference type="ARBA" id="ARBA00022970"/>
    </source>
</evidence>
<dbReference type="PANTHER" id="PTHR43820">
    <property type="entry name" value="HIGH-AFFINITY BRANCHED-CHAIN AMINO ACID TRANSPORT ATP-BINDING PROTEIN LIVF"/>
    <property type="match status" value="1"/>
</dbReference>
<dbReference type="InterPro" id="IPR003593">
    <property type="entry name" value="AAA+_ATPase"/>
</dbReference>
<dbReference type="RefSeq" id="WP_040828757.1">
    <property type="nucleotide sequence ID" value="NZ_JBIAQY010000001.1"/>
</dbReference>
<dbReference type="PROSITE" id="PS00211">
    <property type="entry name" value="ABC_TRANSPORTER_1"/>
    <property type="match status" value="1"/>
</dbReference>
<evidence type="ECO:0000259" key="6">
    <source>
        <dbReference type="PROSITE" id="PS50893"/>
    </source>
</evidence>
<dbReference type="PROSITE" id="PS50893">
    <property type="entry name" value="ABC_TRANSPORTER_2"/>
    <property type="match status" value="1"/>
</dbReference>
<accession>A0ABW6RRC6</accession>
<dbReference type="SUPFAM" id="SSF52540">
    <property type="entry name" value="P-loop containing nucleoside triphosphate hydrolases"/>
    <property type="match status" value="1"/>
</dbReference>
<dbReference type="SMART" id="SM00382">
    <property type="entry name" value="AAA"/>
    <property type="match status" value="1"/>
</dbReference>
<sequence>MLLETENLAVRYPNGAIGIEDVSIRIETGRIVALVGANGAGKTTTCRALSGFLRTEGAQIVRGKVVFDGVDVTGREPHRLVKAGIAAVPERNKVFPNLSVREHFLSAGMHRSGAEREEAVEFGLHLFPTIRGRMKHSAGTLSGGEQQMVAIIRALVSRPRLLIVDEMMLGLHASLQRPLFEALETIARDGTACLVIDESATRTVTTAQYCYLLEGGRITAHGNSADFVNTDLFGISDIGA</sequence>
<comment type="caution">
    <text evidence="7">The sequence shown here is derived from an EMBL/GenBank/DDBJ whole genome shotgun (WGS) entry which is preliminary data.</text>
</comment>